<feature type="transmembrane region" description="Helical" evidence="9">
    <location>
        <begin position="33"/>
        <end position="52"/>
    </location>
</feature>
<feature type="transmembrane region" description="Helical" evidence="9">
    <location>
        <begin position="73"/>
        <end position="100"/>
    </location>
</feature>
<evidence type="ECO:0000256" key="9">
    <source>
        <dbReference type="SAM" id="Phobius"/>
    </source>
</evidence>
<evidence type="ECO:0000256" key="2">
    <source>
        <dbReference type="ARBA" id="ARBA00022448"/>
    </source>
</evidence>
<feature type="transmembrane region" description="Helical" evidence="9">
    <location>
        <begin position="257"/>
        <end position="274"/>
    </location>
</feature>
<protein>
    <submittedName>
        <fullName evidence="11">NhaC family Na+:H+ antiporter</fullName>
    </submittedName>
</protein>
<feature type="transmembrane region" description="Helical" evidence="9">
    <location>
        <begin position="398"/>
        <end position="423"/>
    </location>
</feature>
<dbReference type="InterPro" id="IPR052180">
    <property type="entry name" value="NhaC_Na-H+_Antiporter"/>
</dbReference>
<dbReference type="NCBIfam" id="TIGR00931">
    <property type="entry name" value="antiport_nhaC"/>
    <property type="match status" value="1"/>
</dbReference>
<reference evidence="11" key="1">
    <citation type="submission" date="2021-03" db="EMBL/GenBank/DDBJ databases">
        <title>Genomic Encyclopedia of Type Strains, Phase IV (KMG-IV): sequencing the most valuable type-strain genomes for metagenomic binning, comparative biology and taxonomic classification.</title>
        <authorList>
            <person name="Goeker M."/>
        </authorList>
    </citation>
    <scope>NUCLEOTIDE SEQUENCE</scope>
    <source>
        <strain evidence="11">DSM 107338</strain>
    </source>
</reference>
<dbReference type="PANTHER" id="PTHR33451:SF3">
    <property type="entry name" value="MALATE-2H(+)_NA(+)-LACTATE ANTIPORTER"/>
    <property type="match status" value="1"/>
</dbReference>
<evidence type="ECO:0000256" key="3">
    <source>
        <dbReference type="ARBA" id="ARBA00022449"/>
    </source>
</evidence>
<evidence type="ECO:0000256" key="1">
    <source>
        <dbReference type="ARBA" id="ARBA00004651"/>
    </source>
</evidence>
<keyword evidence="4" id="KW-1003">Cell membrane</keyword>
<dbReference type="GO" id="GO:0005886">
    <property type="term" value="C:plasma membrane"/>
    <property type="evidence" value="ECO:0007669"/>
    <property type="project" value="UniProtKB-SubCell"/>
</dbReference>
<comment type="similarity">
    <text evidence="8">Belongs to the NhaC Na(+)/H(+) (TC 2.A.35) antiporter family.</text>
</comment>
<keyword evidence="5 9" id="KW-0812">Transmembrane</keyword>
<accession>A0A9X1CE55</accession>
<evidence type="ECO:0000256" key="4">
    <source>
        <dbReference type="ARBA" id="ARBA00022475"/>
    </source>
</evidence>
<evidence type="ECO:0000256" key="7">
    <source>
        <dbReference type="ARBA" id="ARBA00023136"/>
    </source>
</evidence>
<keyword evidence="12" id="KW-1185">Reference proteome</keyword>
<feature type="transmembrane region" description="Helical" evidence="9">
    <location>
        <begin position="195"/>
        <end position="213"/>
    </location>
</feature>
<evidence type="ECO:0000256" key="5">
    <source>
        <dbReference type="ARBA" id="ARBA00022692"/>
    </source>
</evidence>
<feature type="transmembrane region" description="Helical" evidence="9">
    <location>
        <begin position="233"/>
        <end position="251"/>
    </location>
</feature>
<sequence>MKGREPNLVLALVPLIILIGAAAMSIFYWDAGMFIPLISGIIAACIVGKILGYQWDDLQKSLSDGVSKALPAVFILFIIGTIIGTWILSGVIPTLIYYGLAIVNPTFFVPLVCLVTGVVSLILGSSFTSIATVGLAFIAIGQGMDFPLPLVAGAVISGAYFGDKLSPLSDTTNVAPAMVGENLFDHVRHMLWDTIPAFVCSIVLYWIVGLNYVSTAASLEKIGVIMQGLEAQFFIHPLLFVVPIFTLFLMLKQYPAIPSLLLIAVLGGVTAMLVQGSNLTEVVQAMTSGYVSGSGIDEIDSLLSNGGINSMLSTIGLIIIATALGGVLEATGVFKTIVSTIVSRIRSVGSLILSTILSTFIVAFASGAQFLAIILPARGFLQSYKKFGLSPLNLSRSVEAAGTVGINLVPWGVPAVFAASVLGVPAIEFIPFIFFAFLVPLINIIFGYTGFSIKRIPATSSLQNTKEKIK</sequence>
<feature type="transmembrane region" description="Helical" evidence="9">
    <location>
        <begin position="311"/>
        <end position="331"/>
    </location>
</feature>
<evidence type="ECO:0000313" key="12">
    <source>
        <dbReference type="Proteomes" id="UP001138793"/>
    </source>
</evidence>
<keyword evidence="3" id="KW-0050">Antiport</keyword>
<feature type="transmembrane region" description="Helical" evidence="9">
    <location>
        <begin position="106"/>
        <end position="139"/>
    </location>
</feature>
<comment type="subcellular location">
    <subcellularLocation>
        <location evidence="1">Cell membrane</location>
        <topology evidence="1">Multi-pass membrane protein</topology>
    </subcellularLocation>
</comment>
<keyword evidence="2" id="KW-0813">Transport</keyword>
<dbReference type="RefSeq" id="WP_149474884.1">
    <property type="nucleotide sequence ID" value="NZ_JAGGMB010000001.1"/>
</dbReference>
<dbReference type="PANTHER" id="PTHR33451">
    <property type="entry name" value="MALATE-2H(+)/NA(+)-LACTATE ANTIPORTER"/>
    <property type="match status" value="1"/>
</dbReference>
<evidence type="ECO:0000256" key="6">
    <source>
        <dbReference type="ARBA" id="ARBA00022989"/>
    </source>
</evidence>
<organism evidence="11 12">
    <name type="scientific">Oceanobacillus polygoni</name>
    <dbReference type="NCBI Taxonomy" id="1235259"/>
    <lineage>
        <taxon>Bacteria</taxon>
        <taxon>Bacillati</taxon>
        <taxon>Bacillota</taxon>
        <taxon>Bacilli</taxon>
        <taxon>Bacillales</taxon>
        <taxon>Bacillaceae</taxon>
        <taxon>Oceanobacillus</taxon>
    </lineage>
</organism>
<comment type="caution">
    <text evidence="11">The sequence shown here is derived from an EMBL/GenBank/DDBJ whole genome shotgun (WGS) entry which is preliminary data.</text>
</comment>
<evidence type="ECO:0000256" key="8">
    <source>
        <dbReference type="ARBA" id="ARBA00038435"/>
    </source>
</evidence>
<dbReference type="InterPro" id="IPR018461">
    <property type="entry name" value="Na/H_Antiport_NhaC-like_C"/>
</dbReference>
<proteinExistence type="inferred from homology"/>
<dbReference type="GO" id="GO:0015297">
    <property type="term" value="F:antiporter activity"/>
    <property type="evidence" value="ECO:0007669"/>
    <property type="project" value="UniProtKB-KW"/>
</dbReference>
<dbReference type="Pfam" id="PF03553">
    <property type="entry name" value="Na_H_antiporter"/>
    <property type="match status" value="1"/>
</dbReference>
<dbReference type="EMBL" id="JAGGMB010000001">
    <property type="protein sequence ID" value="MBP2075928.1"/>
    <property type="molecule type" value="Genomic_DNA"/>
</dbReference>
<keyword evidence="7 9" id="KW-0472">Membrane</keyword>
<dbReference type="OrthoDB" id="9762978at2"/>
<feature type="transmembrane region" description="Helical" evidence="9">
    <location>
        <begin position="351"/>
        <end position="377"/>
    </location>
</feature>
<feature type="transmembrane region" description="Helical" evidence="9">
    <location>
        <begin position="429"/>
        <end position="451"/>
    </location>
</feature>
<name>A0A9X1CE55_9BACI</name>
<dbReference type="Proteomes" id="UP001138793">
    <property type="component" value="Unassembled WGS sequence"/>
</dbReference>
<evidence type="ECO:0000313" key="11">
    <source>
        <dbReference type="EMBL" id="MBP2075928.1"/>
    </source>
</evidence>
<evidence type="ECO:0000259" key="10">
    <source>
        <dbReference type="Pfam" id="PF03553"/>
    </source>
</evidence>
<dbReference type="InterPro" id="IPR004770">
    <property type="entry name" value="Na/H_antiport_NhaC"/>
</dbReference>
<gene>
    <name evidence="11" type="ORF">J2Z64_000139</name>
</gene>
<dbReference type="AlphaFoldDB" id="A0A9X1CE55"/>
<keyword evidence="6 9" id="KW-1133">Transmembrane helix</keyword>
<feature type="domain" description="Na+/H+ antiporter NhaC-like C-terminal" evidence="10">
    <location>
        <begin position="158"/>
        <end position="451"/>
    </location>
</feature>